<dbReference type="EMBL" id="FXWJ01000002">
    <property type="protein sequence ID" value="SMQ66968.1"/>
    <property type="molecule type" value="Genomic_DNA"/>
</dbReference>
<evidence type="ECO:0000313" key="2">
    <source>
        <dbReference type="Proteomes" id="UP000194464"/>
    </source>
</evidence>
<comment type="caution">
    <text evidence="1">The sequence shown here is derived from an EMBL/GenBank/DDBJ whole genome shotgun (WGS) entry which is preliminary data.</text>
</comment>
<organism evidence="1 2">
    <name type="scientific">Plantibacter elymi</name>
    <name type="common">nom. nud.</name>
    <dbReference type="NCBI Taxonomy" id="199708"/>
    <lineage>
        <taxon>Bacteria</taxon>
        <taxon>Bacillati</taxon>
        <taxon>Actinomycetota</taxon>
        <taxon>Actinomycetes</taxon>
        <taxon>Micrococcales</taxon>
        <taxon>Microbacteriaceae</taxon>
        <taxon>Plantibacter</taxon>
    </lineage>
</organism>
<protein>
    <submittedName>
        <fullName evidence="1">Uncharacterized protein</fullName>
    </submittedName>
</protein>
<dbReference type="Proteomes" id="UP000194464">
    <property type="component" value="Unassembled WGS sequence"/>
</dbReference>
<sequence>MMPTTDELRIAVARQLLLEDAMWIGDVLTSAFRHDGRARTMVPLLLSGHASRIAYEGREFLTSPNPDVALPAFVEYLPDAEHPSIALARHATKMLDNQTSKDKLLCDFEADIHQAWMSQRTLLFKTVRRGFSWLQPDLGYYTLNGDVVGATIPLHLRFGLDAVPQEDYPQFFAQFGEELFRSMRVYTYLSGGTVETATTLSLSPIDMVEDNDRFVGRYLKRGYDKHLSLDQKLLLLLVESEVNTAAKLIPLLTGTHVAAAFRARLLSLWHALSSLTKILNALPSASSPARDKVRQIVSSVDAHRLSAPGMRTVRNRSVHYEIRGKIQIAFSNTPMFGIVESLTAETFESLDALVRDLSSELSTALRDWREA</sequence>
<proteinExistence type="predicted"/>
<accession>A0ABY1RCY9</accession>
<gene>
    <name evidence="1" type="ORF">SAMN06295909_1375</name>
</gene>
<name>A0ABY1RCY9_9MICO</name>
<dbReference type="RefSeq" id="WP_086473412.1">
    <property type="nucleotide sequence ID" value="NZ_FXWJ01000002.1"/>
</dbReference>
<evidence type="ECO:0000313" key="1">
    <source>
        <dbReference type="EMBL" id="SMQ66968.1"/>
    </source>
</evidence>
<keyword evidence="2" id="KW-1185">Reference proteome</keyword>
<reference evidence="1 2" key="1">
    <citation type="submission" date="2017-04" db="EMBL/GenBank/DDBJ databases">
        <authorList>
            <person name="Varghese N."/>
            <person name="Submissions S."/>
        </authorList>
    </citation>
    <scope>NUCLEOTIDE SEQUENCE [LARGE SCALE GENOMIC DNA]</scope>
    <source>
        <strain evidence="1 2">VKM Ac-1784</strain>
    </source>
</reference>